<gene>
    <name evidence="2" type="ORF">NCTC13043_00867</name>
</gene>
<sequence>MALQSPSIMMKRIQSTLFGVLMCATSFAQYVPPTVKDTTRVGILNDINYKVEMQGSFSNTKTPLWLNANKYGLSSLEKTNGYIRTAVYRPLSVDDGHKWGIGYGVDVAVPLNYTSNFVVQQAYIEGRWLHGTLTIGAKQQPMQLKNNSLSSGSQTLGINARPVPQVRIALADYWTLPFANGWLHLKGHIAYGKMTDDNWQHNFTNRQNKYADNVLYHSKAGYLKLGNDEVFCPWSLEVGLEMASLFGGTAYRPIAGGGMETLKGETGLKAFWKAFLPGGADIGETTYQNAEGDQLGSWVARLKYEGEMNSYSLYADKFFEDHSGMFFLDYDGYGTGNEWQQKKKRRYLTYGMKDWLLGFEYHRRADSWLNTIVLEYIYSKYQSGPIYHDHTQTIADHIGGNDDYYNHYIYPGYQHWGQTMGNPLYRSPIYNNNGKIEFTDNRFVAYHLGLAGAPTEYVNWRMLASLQKGLGTYTEPYSRERHNVSILAEVGYKAHSISATWLNGIDIKAAYGMDFGSILGGINYGFQLTITKTGVFNF</sequence>
<keyword evidence="1" id="KW-0732">Signal</keyword>
<evidence type="ECO:0008006" key="4">
    <source>
        <dbReference type="Google" id="ProtNLM"/>
    </source>
</evidence>
<dbReference type="EMBL" id="UGTP01000001">
    <property type="protein sequence ID" value="SUC12267.1"/>
    <property type="molecule type" value="Genomic_DNA"/>
</dbReference>
<dbReference type="Proteomes" id="UP000254235">
    <property type="component" value="Unassembled WGS sequence"/>
</dbReference>
<dbReference type="AlphaFoldDB" id="A0A379F0U7"/>
<protein>
    <recommendedName>
        <fullName evidence="4">Capsule assembly protein Wzi</fullName>
    </recommendedName>
</protein>
<name>A0A379F0U7_9BACT</name>
<dbReference type="OrthoDB" id="596512at2"/>
<evidence type="ECO:0000313" key="2">
    <source>
        <dbReference type="EMBL" id="SUC12267.1"/>
    </source>
</evidence>
<feature type="signal peptide" evidence="1">
    <location>
        <begin position="1"/>
        <end position="28"/>
    </location>
</feature>
<proteinExistence type="predicted"/>
<reference evidence="2 3" key="1">
    <citation type="submission" date="2018-06" db="EMBL/GenBank/DDBJ databases">
        <authorList>
            <consortium name="Pathogen Informatics"/>
            <person name="Doyle S."/>
        </authorList>
    </citation>
    <scope>NUCLEOTIDE SEQUENCE [LARGE SCALE GENOMIC DNA]</scope>
    <source>
        <strain evidence="2 3">NCTC13043</strain>
    </source>
</reference>
<dbReference type="RefSeq" id="WP_115083130.1">
    <property type="nucleotide sequence ID" value="NZ_JABZTW010000026.1"/>
</dbReference>
<accession>A0A379F0U7</accession>
<organism evidence="2 3">
    <name type="scientific">Prevotella pallens</name>
    <dbReference type="NCBI Taxonomy" id="60133"/>
    <lineage>
        <taxon>Bacteria</taxon>
        <taxon>Pseudomonadati</taxon>
        <taxon>Bacteroidota</taxon>
        <taxon>Bacteroidia</taxon>
        <taxon>Bacteroidales</taxon>
        <taxon>Prevotellaceae</taxon>
        <taxon>Prevotella</taxon>
    </lineage>
</organism>
<evidence type="ECO:0000313" key="3">
    <source>
        <dbReference type="Proteomes" id="UP000254235"/>
    </source>
</evidence>
<evidence type="ECO:0000256" key="1">
    <source>
        <dbReference type="SAM" id="SignalP"/>
    </source>
</evidence>
<feature type="chain" id="PRO_5016656269" description="Capsule assembly protein Wzi" evidence="1">
    <location>
        <begin position="29"/>
        <end position="538"/>
    </location>
</feature>